<comment type="caution">
    <text evidence="7">The sequence shown here is derived from an EMBL/GenBank/DDBJ whole genome shotgun (WGS) entry which is preliminary data.</text>
</comment>
<feature type="compositionally biased region" description="Acidic residues" evidence="4">
    <location>
        <begin position="96"/>
        <end position="106"/>
    </location>
</feature>
<dbReference type="GO" id="GO:0045202">
    <property type="term" value="C:synapse"/>
    <property type="evidence" value="ECO:0007669"/>
    <property type="project" value="GOC"/>
</dbReference>
<keyword evidence="1" id="KW-0813">Transport</keyword>
<keyword evidence="2" id="KW-0597">Phosphoprotein</keyword>
<feature type="compositionally biased region" description="Basic and acidic residues" evidence="4">
    <location>
        <begin position="233"/>
        <end position="243"/>
    </location>
</feature>
<feature type="compositionally biased region" description="Basic and acidic residues" evidence="4">
    <location>
        <begin position="195"/>
        <end position="210"/>
    </location>
</feature>
<feature type="non-terminal residue" evidence="7">
    <location>
        <position position="1"/>
    </location>
</feature>
<dbReference type="InterPro" id="IPR006020">
    <property type="entry name" value="PTB/PI_dom"/>
</dbReference>
<dbReference type="InterPro" id="IPR051230">
    <property type="entry name" value="APP-Binding"/>
</dbReference>
<feature type="region of interest" description="Disordered" evidence="4">
    <location>
        <begin position="454"/>
        <end position="524"/>
    </location>
</feature>
<dbReference type="PROSITE" id="PS50106">
    <property type="entry name" value="PDZ"/>
    <property type="match status" value="1"/>
</dbReference>
<dbReference type="GO" id="GO:0007268">
    <property type="term" value="P:chemical synaptic transmission"/>
    <property type="evidence" value="ECO:0007669"/>
    <property type="project" value="TreeGrafter"/>
</dbReference>
<feature type="domain" description="PDZ" evidence="6">
    <location>
        <begin position="599"/>
        <end position="673"/>
    </location>
</feature>
<dbReference type="Pfam" id="PF00640">
    <property type="entry name" value="PID"/>
    <property type="match status" value="2"/>
</dbReference>
<feature type="compositionally biased region" description="Basic and acidic residues" evidence="4">
    <location>
        <begin position="85"/>
        <end position="95"/>
    </location>
</feature>
<keyword evidence="3" id="KW-0677">Repeat</keyword>
<feature type="compositionally biased region" description="Basic and acidic residues" evidence="4">
    <location>
        <begin position="462"/>
        <end position="480"/>
    </location>
</feature>
<evidence type="ECO:0000313" key="7">
    <source>
        <dbReference type="EMBL" id="CAI8025250.1"/>
    </source>
</evidence>
<feature type="compositionally biased region" description="Basic and acidic residues" evidence="4">
    <location>
        <begin position="135"/>
        <end position="147"/>
    </location>
</feature>
<dbReference type="Proteomes" id="UP001174909">
    <property type="component" value="Unassembled WGS sequence"/>
</dbReference>
<feature type="compositionally biased region" description="Basic and acidic residues" evidence="4">
    <location>
        <begin position="37"/>
        <end position="60"/>
    </location>
</feature>
<protein>
    <submittedName>
        <fullName evidence="7">Amyloid-beta A4 protein-binding family A member 2</fullName>
    </submittedName>
</protein>
<dbReference type="EMBL" id="CASHTH010002136">
    <property type="protein sequence ID" value="CAI8025250.1"/>
    <property type="molecule type" value="Genomic_DNA"/>
</dbReference>
<dbReference type="SUPFAM" id="SSF50729">
    <property type="entry name" value="PH domain-like"/>
    <property type="match status" value="1"/>
</dbReference>
<feature type="domain" description="PID" evidence="5">
    <location>
        <begin position="356"/>
        <end position="583"/>
    </location>
</feature>
<dbReference type="AlphaFoldDB" id="A0AA35S871"/>
<organism evidence="7 8">
    <name type="scientific">Geodia barretti</name>
    <name type="common">Barrett's horny sponge</name>
    <dbReference type="NCBI Taxonomy" id="519541"/>
    <lineage>
        <taxon>Eukaryota</taxon>
        <taxon>Metazoa</taxon>
        <taxon>Porifera</taxon>
        <taxon>Demospongiae</taxon>
        <taxon>Heteroscleromorpha</taxon>
        <taxon>Tetractinellida</taxon>
        <taxon>Astrophorina</taxon>
        <taxon>Geodiidae</taxon>
        <taxon>Geodia</taxon>
    </lineage>
</organism>
<feature type="compositionally biased region" description="Polar residues" evidence="4">
    <location>
        <begin position="216"/>
        <end position="225"/>
    </location>
</feature>
<evidence type="ECO:0000256" key="1">
    <source>
        <dbReference type="ARBA" id="ARBA00022448"/>
    </source>
</evidence>
<dbReference type="PROSITE" id="PS01179">
    <property type="entry name" value="PID"/>
    <property type="match status" value="1"/>
</dbReference>
<feature type="compositionally biased region" description="Gly residues" evidence="4">
    <location>
        <begin position="481"/>
        <end position="490"/>
    </location>
</feature>
<feature type="compositionally biased region" description="Polar residues" evidence="4">
    <location>
        <begin position="315"/>
        <end position="343"/>
    </location>
</feature>
<feature type="region of interest" description="Disordered" evidence="4">
    <location>
        <begin position="1"/>
        <end position="348"/>
    </location>
</feature>
<dbReference type="InterPro" id="IPR036034">
    <property type="entry name" value="PDZ_sf"/>
</dbReference>
<keyword evidence="8" id="KW-1185">Reference proteome</keyword>
<feature type="compositionally biased region" description="Basic and acidic residues" evidence="4">
    <location>
        <begin position="277"/>
        <end position="291"/>
    </location>
</feature>
<dbReference type="PANTHER" id="PTHR12345">
    <property type="entry name" value="SYNTENIN RELATED"/>
    <property type="match status" value="1"/>
</dbReference>
<feature type="compositionally biased region" description="Acidic residues" evidence="4">
    <location>
        <begin position="506"/>
        <end position="518"/>
    </location>
</feature>
<feature type="compositionally biased region" description="Basic and acidic residues" evidence="4">
    <location>
        <begin position="491"/>
        <end position="505"/>
    </location>
</feature>
<proteinExistence type="predicted"/>
<name>A0AA35S871_GEOBA</name>
<evidence type="ECO:0000313" key="8">
    <source>
        <dbReference type="Proteomes" id="UP001174909"/>
    </source>
</evidence>
<dbReference type="GO" id="GO:0005737">
    <property type="term" value="C:cytoplasm"/>
    <property type="evidence" value="ECO:0007669"/>
    <property type="project" value="TreeGrafter"/>
</dbReference>
<evidence type="ECO:0000259" key="6">
    <source>
        <dbReference type="PROSITE" id="PS50106"/>
    </source>
</evidence>
<feature type="compositionally biased region" description="Acidic residues" evidence="4">
    <location>
        <begin position="114"/>
        <end position="125"/>
    </location>
</feature>
<feature type="compositionally biased region" description="Basic and acidic residues" evidence="4">
    <location>
        <begin position="67"/>
        <end position="77"/>
    </location>
</feature>
<dbReference type="SUPFAM" id="SSF50156">
    <property type="entry name" value="PDZ domain-like"/>
    <property type="match status" value="1"/>
</dbReference>
<dbReference type="Gene3D" id="2.30.29.30">
    <property type="entry name" value="Pleckstrin-homology domain (PH domain)/Phosphotyrosine-binding domain (PTB)"/>
    <property type="match status" value="1"/>
</dbReference>
<evidence type="ECO:0000256" key="2">
    <source>
        <dbReference type="ARBA" id="ARBA00022553"/>
    </source>
</evidence>
<reference evidence="7" key="1">
    <citation type="submission" date="2023-03" db="EMBL/GenBank/DDBJ databases">
        <authorList>
            <person name="Steffen K."/>
            <person name="Cardenas P."/>
        </authorList>
    </citation>
    <scope>NUCLEOTIDE SEQUENCE</scope>
</reference>
<evidence type="ECO:0000259" key="5">
    <source>
        <dbReference type="PROSITE" id="PS01179"/>
    </source>
</evidence>
<feature type="compositionally biased region" description="Acidic residues" evidence="4">
    <location>
        <begin position="1"/>
        <end position="11"/>
    </location>
</feature>
<dbReference type="Pfam" id="PF00595">
    <property type="entry name" value="PDZ"/>
    <property type="match status" value="1"/>
</dbReference>
<evidence type="ECO:0000256" key="3">
    <source>
        <dbReference type="ARBA" id="ARBA00022737"/>
    </source>
</evidence>
<dbReference type="SMART" id="SM00462">
    <property type="entry name" value="PTB"/>
    <property type="match status" value="1"/>
</dbReference>
<dbReference type="GO" id="GO:0005886">
    <property type="term" value="C:plasma membrane"/>
    <property type="evidence" value="ECO:0007669"/>
    <property type="project" value="TreeGrafter"/>
</dbReference>
<dbReference type="PANTHER" id="PTHR12345:SF16">
    <property type="entry name" value="X11L, ISOFORM F-RELATED"/>
    <property type="match status" value="1"/>
</dbReference>
<gene>
    <name evidence="7" type="ORF">GBAR_LOCUS14605</name>
</gene>
<feature type="compositionally biased region" description="Basic and acidic residues" evidence="4">
    <location>
        <begin position="160"/>
        <end position="185"/>
    </location>
</feature>
<dbReference type="InterPro" id="IPR001478">
    <property type="entry name" value="PDZ"/>
</dbReference>
<dbReference type="InterPro" id="IPR011993">
    <property type="entry name" value="PH-like_dom_sf"/>
</dbReference>
<sequence length="673" mass="71378">MCEVMNQDEGEPVPSDSQPESVPDGRGVTKTMENEEEKGGVEEARGKEGRGDNDNVKNEGGEGEGGDCGKEGGHKEGEGEEERGDGEGDGGREEGEGGEEGGEGDGDGGREEGEGGEEGGKEEEEGRGGGGISSVEEKKNEDADSERGAQLTVDTEDDKEVEKKQEEVEEGKVNRTLEEDSKEIEGGGEGEGREEDSPMDKERKASKDQLLKSAGIQLTDSSESDITGAPLRTSDDTAQDRNLEQFSEILLDSDSETGLSLPEGGAGIEGEGPEVEEGGRSKPERRVRFADEVMETTDNADSRPRSSPRPETLPTGPQATVVSPRSSGNIITPASPRLQSPRSPSAPHTHEEIIAGVNYSAEYMGSTPIILTGIASAKTARMHQAQQVVKLFKDPENDVLPRFPVTIRISSQSIKIVDSTAGIDLMDHPLYTISYVADIENVLVIMINRIQPPAAREGSVQEEEKRENEEGGGEKGDGGERMGNGGGEGGEGVKSEDGEGGKGEVGEGEGGGEEDGEEFNGLNIGPIPRMTCHVLETNDARHVAMVIGQAFSVAYKEFLRATGISEEALEQAEYAHILNAQTAPQAELDLLRDRDKIRQLNFAKHKGDVLGLMVVESGYGSALPTPVIAHLSKTGSAARSGQLNVGDHIIAINGVNMVGMPVKVCIEQLKVSS</sequence>
<dbReference type="Gene3D" id="2.30.42.10">
    <property type="match status" value="1"/>
</dbReference>
<accession>A0AA35S871</accession>
<evidence type="ECO:0000256" key="4">
    <source>
        <dbReference type="SAM" id="MobiDB-lite"/>
    </source>
</evidence>